<protein>
    <submittedName>
        <fullName evidence="2">Type II toxin-antitoxin system Phd/YefM family antitoxin</fullName>
    </submittedName>
</protein>
<reference evidence="2" key="1">
    <citation type="submission" date="2021-04" db="EMBL/GenBank/DDBJ databases">
        <title>Genome sequence of Woronichinia naegeliana from Washington state freshwater lake bloom.</title>
        <authorList>
            <person name="Dreher T.W."/>
        </authorList>
    </citation>
    <scope>NUCLEOTIDE SEQUENCE</scope>
    <source>
        <strain evidence="2">WA131</strain>
    </source>
</reference>
<accession>A0A977PVB8</accession>
<dbReference type="AlphaFoldDB" id="A0A977PVB8"/>
<sequence>MLDLETLNINKSESVLTGLLQKINQDHLPRLLVSSQGDAVIISKQEWENIQETLYLQSVSGLVASIKEAEENDDWVTEAEFMGALH</sequence>
<dbReference type="EMBL" id="CP073041">
    <property type="protein sequence ID" value="UXE60267.1"/>
    <property type="molecule type" value="Genomic_DNA"/>
</dbReference>
<dbReference type="KEGG" id="wna:KA717_32380"/>
<dbReference type="InterPro" id="IPR036165">
    <property type="entry name" value="YefM-like_sf"/>
</dbReference>
<dbReference type="Proteomes" id="UP001065613">
    <property type="component" value="Chromosome"/>
</dbReference>
<dbReference type="Gene3D" id="3.40.1620.10">
    <property type="entry name" value="YefM-like domain"/>
    <property type="match status" value="1"/>
</dbReference>
<evidence type="ECO:0000313" key="2">
    <source>
        <dbReference type="EMBL" id="UXE60267.1"/>
    </source>
</evidence>
<name>A0A977PVB8_9CYAN</name>
<comment type="similarity">
    <text evidence="1">Belongs to the phD/YefM antitoxin family.</text>
</comment>
<dbReference type="SUPFAM" id="SSF143120">
    <property type="entry name" value="YefM-like"/>
    <property type="match status" value="1"/>
</dbReference>
<proteinExistence type="inferred from homology"/>
<evidence type="ECO:0000256" key="1">
    <source>
        <dbReference type="ARBA" id="ARBA00009981"/>
    </source>
</evidence>
<gene>
    <name evidence="2" type="ORF">KA717_32380</name>
</gene>
<organism evidence="2">
    <name type="scientific">Woronichinia naegeliana WA131</name>
    <dbReference type="NCBI Taxonomy" id="2824559"/>
    <lineage>
        <taxon>Bacteria</taxon>
        <taxon>Bacillati</taxon>
        <taxon>Cyanobacteriota</taxon>
        <taxon>Cyanophyceae</taxon>
        <taxon>Synechococcales</taxon>
        <taxon>Coelosphaeriaceae</taxon>
        <taxon>Woronichinia</taxon>
    </lineage>
</organism>